<proteinExistence type="predicted"/>
<dbReference type="Proteomes" id="UP001283341">
    <property type="component" value="Unassembled WGS sequence"/>
</dbReference>
<feature type="region of interest" description="Disordered" evidence="1">
    <location>
        <begin position="107"/>
        <end position="142"/>
    </location>
</feature>
<organism evidence="2 3">
    <name type="scientific">Apodospora peruviana</name>
    <dbReference type="NCBI Taxonomy" id="516989"/>
    <lineage>
        <taxon>Eukaryota</taxon>
        <taxon>Fungi</taxon>
        <taxon>Dikarya</taxon>
        <taxon>Ascomycota</taxon>
        <taxon>Pezizomycotina</taxon>
        <taxon>Sordariomycetes</taxon>
        <taxon>Sordariomycetidae</taxon>
        <taxon>Sordariales</taxon>
        <taxon>Lasiosphaeriaceae</taxon>
        <taxon>Apodospora</taxon>
    </lineage>
</organism>
<reference evidence="2" key="1">
    <citation type="journal article" date="2023" name="Mol. Phylogenet. Evol.">
        <title>Genome-scale phylogeny and comparative genomics of the fungal order Sordariales.</title>
        <authorList>
            <person name="Hensen N."/>
            <person name="Bonometti L."/>
            <person name="Westerberg I."/>
            <person name="Brannstrom I.O."/>
            <person name="Guillou S."/>
            <person name="Cros-Aarteil S."/>
            <person name="Calhoun S."/>
            <person name="Haridas S."/>
            <person name="Kuo A."/>
            <person name="Mondo S."/>
            <person name="Pangilinan J."/>
            <person name="Riley R."/>
            <person name="LaButti K."/>
            <person name="Andreopoulos B."/>
            <person name="Lipzen A."/>
            <person name="Chen C."/>
            <person name="Yan M."/>
            <person name="Daum C."/>
            <person name="Ng V."/>
            <person name="Clum A."/>
            <person name="Steindorff A."/>
            <person name="Ohm R.A."/>
            <person name="Martin F."/>
            <person name="Silar P."/>
            <person name="Natvig D.O."/>
            <person name="Lalanne C."/>
            <person name="Gautier V."/>
            <person name="Ament-Velasquez S.L."/>
            <person name="Kruys A."/>
            <person name="Hutchinson M.I."/>
            <person name="Powell A.J."/>
            <person name="Barry K."/>
            <person name="Miller A.N."/>
            <person name="Grigoriev I.V."/>
            <person name="Debuchy R."/>
            <person name="Gladieux P."/>
            <person name="Hiltunen Thoren M."/>
            <person name="Johannesson H."/>
        </authorList>
    </citation>
    <scope>NUCLEOTIDE SEQUENCE</scope>
    <source>
        <strain evidence="2">CBS 118394</strain>
    </source>
</reference>
<reference evidence="2" key="2">
    <citation type="submission" date="2023-06" db="EMBL/GenBank/DDBJ databases">
        <authorList>
            <consortium name="Lawrence Berkeley National Laboratory"/>
            <person name="Haridas S."/>
            <person name="Hensen N."/>
            <person name="Bonometti L."/>
            <person name="Westerberg I."/>
            <person name="Brannstrom I.O."/>
            <person name="Guillou S."/>
            <person name="Cros-Aarteil S."/>
            <person name="Calhoun S."/>
            <person name="Kuo A."/>
            <person name="Mondo S."/>
            <person name="Pangilinan J."/>
            <person name="Riley R."/>
            <person name="Labutti K."/>
            <person name="Andreopoulos B."/>
            <person name="Lipzen A."/>
            <person name="Chen C."/>
            <person name="Yanf M."/>
            <person name="Daum C."/>
            <person name="Ng V."/>
            <person name="Clum A."/>
            <person name="Steindorff A."/>
            <person name="Ohm R."/>
            <person name="Martin F."/>
            <person name="Silar P."/>
            <person name="Natvig D."/>
            <person name="Lalanne C."/>
            <person name="Gautier V."/>
            <person name="Ament-Velasquez S.L."/>
            <person name="Kruys A."/>
            <person name="Hutchinson M.I."/>
            <person name="Powell A.J."/>
            <person name="Barry K."/>
            <person name="Miller A.N."/>
            <person name="Grigoriev I.V."/>
            <person name="Debuchy R."/>
            <person name="Gladieux P."/>
            <person name="Thoren M.H."/>
            <person name="Johannesson H."/>
        </authorList>
    </citation>
    <scope>NUCLEOTIDE SEQUENCE</scope>
    <source>
        <strain evidence="2">CBS 118394</strain>
    </source>
</reference>
<feature type="compositionally biased region" description="Basic residues" evidence="1">
    <location>
        <begin position="128"/>
        <end position="142"/>
    </location>
</feature>
<evidence type="ECO:0000313" key="2">
    <source>
        <dbReference type="EMBL" id="KAK3316861.1"/>
    </source>
</evidence>
<comment type="caution">
    <text evidence="2">The sequence shown here is derived from an EMBL/GenBank/DDBJ whole genome shotgun (WGS) entry which is preliminary data.</text>
</comment>
<protein>
    <submittedName>
        <fullName evidence="2">Uncharacterized protein</fullName>
    </submittedName>
</protein>
<accession>A0AAE0M2G5</accession>
<name>A0AAE0M2G5_9PEZI</name>
<gene>
    <name evidence="2" type="ORF">B0H66DRAFT_605131</name>
</gene>
<dbReference type="AlphaFoldDB" id="A0AAE0M2G5"/>
<evidence type="ECO:0000256" key="1">
    <source>
        <dbReference type="SAM" id="MobiDB-lite"/>
    </source>
</evidence>
<sequence length="142" mass="15707">MSAIFLDFLNNVPAHELEGSPLGNGMETLYMQPLNEGGNYRLDKQGGYHNLQIQANNQEKSRPVAKKAPKTVTAVLVLEGSEPKVEAEEVRAAFDYSYHHGGEVMRLGTAEAADEAEPTDENKTNGKKDRKSNKSKCCKKKR</sequence>
<dbReference type="EMBL" id="JAUEDM010000005">
    <property type="protein sequence ID" value="KAK3316861.1"/>
    <property type="molecule type" value="Genomic_DNA"/>
</dbReference>
<keyword evidence="3" id="KW-1185">Reference proteome</keyword>
<evidence type="ECO:0000313" key="3">
    <source>
        <dbReference type="Proteomes" id="UP001283341"/>
    </source>
</evidence>